<gene>
    <name evidence="2" type="ORF">OS493_002937</name>
</gene>
<feature type="compositionally biased region" description="Gly residues" evidence="1">
    <location>
        <begin position="455"/>
        <end position="464"/>
    </location>
</feature>
<feature type="compositionally biased region" description="Polar residues" evidence="1">
    <location>
        <begin position="538"/>
        <end position="558"/>
    </location>
</feature>
<accession>A0A9X0CGA1</accession>
<reference evidence="2" key="1">
    <citation type="submission" date="2023-01" db="EMBL/GenBank/DDBJ databases">
        <title>Genome assembly of the deep-sea coral Lophelia pertusa.</title>
        <authorList>
            <person name="Herrera S."/>
            <person name="Cordes E."/>
        </authorList>
    </citation>
    <scope>NUCLEOTIDE SEQUENCE</scope>
    <source>
        <strain evidence="2">USNM1676648</strain>
        <tissue evidence="2">Polyp</tissue>
    </source>
</reference>
<evidence type="ECO:0000313" key="3">
    <source>
        <dbReference type="Proteomes" id="UP001163046"/>
    </source>
</evidence>
<proteinExistence type="predicted"/>
<dbReference type="AlphaFoldDB" id="A0A9X0CGA1"/>
<keyword evidence="3" id="KW-1185">Reference proteome</keyword>
<feature type="region of interest" description="Disordered" evidence="1">
    <location>
        <begin position="441"/>
        <end position="473"/>
    </location>
</feature>
<dbReference type="Proteomes" id="UP001163046">
    <property type="component" value="Unassembled WGS sequence"/>
</dbReference>
<feature type="region of interest" description="Disordered" evidence="1">
    <location>
        <begin position="537"/>
        <end position="558"/>
    </location>
</feature>
<evidence type="ECO:0000313" key="2">
    <source>
        <dbReference type="EMBL" id="KAJ7340206.1"/>
    </source>
</evidence>
<organism evidence="2 3">
    <name type="scientific">Desmophyllum pertusum</name>
    <dbReference type="NCBI Taxonomy" id="174260"/>
    <lineage>
        <taxon>Eukaryota</taxon>
        <taxon>Metazoa</taxon>
        <taxon>Cnidaria</taxon>
        <taxon>Anthozoa</taxon>
        <taxon>Hexacorallia</taxon>
        <taxon>Scleractinia</taxon>
        <taxon>Caryophylliina</taxon>
        <taxon>Caryophylliidae</taxon>
        <taxon>Desmophyllum</taxon>
    </lineage>
</organism>
<sequence length="558" mass="58255">MNHGEVFSTFAWLDSQGHFNLDVGGNPAEKGSGAASSFNAPYSIGSGAGHGGRGAREGGPAYGSVYRPLVLGSGGGNGGGTGGTGGGQLLWEVGKRVELNGLVSARGGKGNGSHAGGGSGGSILIKTTNMTGHGEIAVTGGSATGQGGGGSGGRVGIHCRWRYTYGGKFTDRGGLGTQDNYDAPAGTVYKQENFRQLEYRILKYSKETNTTYLAVDHTYLHVDNEGHDVPEATVLMEEGTIDYEFDEVELTGYSRLIVYHPNQTDVTVIAHRFIGDKTGQFHLRINQTIYVEVVESENNRTEAPCSYRIDKAAEIVLPAEFHVHGVRSELYGLMTGVHFLFLEDGATLKIASSAQTAITENRTHVDVTQPGNCSFAHVIIKQGGVLDLVRVEEVLVSVTSSVFEVLHKGTVKVNHGIFSSAFAEVETKGVVVLDGAGHQAATGPGAGSTSSNRGSGAGFGGQGGVSHSNHPGGSAYGSVYKPLSLGSGGGQSGGAGKFRSAGGSVSGYLDNAGAAGTVYKYESRRGPQYRELKYNPDANLTSFNPSTPRSRWTTKTTM</sequence>
<comment type="caution">
    <text evidence="2">The sequence shown here is derived from an EMBL/GenBank/DDBJ whole genome shotgun (WGS) entry which is preliminary data.</text>
</comment>
<dbReference type="EMBL" id="MU827778">
    <property type="protein sequence ID" value="KAJ7340206.1"/>
    <property type="molecule type" value="Genomic_DNA"/>
</dbReference>
<protein>
    <submittedName>
        <fullName evidence="2">Uncharacterized protein</fullName>
    </submittedName>
</protein>
<dbReference type="OrthoDB" id="6130531at2759"/>
<evidence type="ECO:0000256" key="1">
    <source>
        <dbReference type="SAM" id="MobiDB-lite"/>
    </source>
</evidence>
<dbReference type="PANTHER" id="PTHR31513:SF2">
    <property type="entry name" value="MRAZ"/>
    <property type="match status" value="1"/>
</dbReference>
<dbReference type="PANTHER" id="PTHR31513">
    <property type="entry name" value="EPHRIN TYPE-B RECEPTOR"/>
    <property type="match status" value="1"/>
</dbReference>
<name>A0A9X0CGA1_9CNID</name>